<dbReference type="InterPro" id="IPR027266">
    <property type="entry name" value="TrmE/GcvT-like"/>
</dbReference>
<accession>A0A4R3YWP6</accession>
<evidence type="ECO:0000313" key="3">
    <source>
        <dbReference type="Proteomes" id="UP000295645"/>
    </source>
</evidence>
<dbReference type="SUPFAM" id="SSF103025">
    <property type="entry name" value="Folate-binding domain"/>
    <property type="match status" value="1"/>
</dbReference>
<proteinExistence type="predicted"/>
<dbReference type="RefSeq" id="WP_132141608.1">
    <property type="nucleotide sequence ID" value="NZ_SMCS01000001.1"/>
</dbReference>
<dbReference type="GO" id="GO:0016226">
    <property type="term" value="P:iron-sulfur cluster assembly"/>
    <property type="evidence" value="ECO:0007669"/>
    <property type="project" value="TreeGrafter"/>
</dbReference>
<dbReference type="Gene3D" id="3.30.1360.120">
    <property type="entry name" value="Probable tRNA modification gtpase trme, domain 1"/>
    <property type="match status" value="1"/>
</dbReference>
<sequence>MPPVSAQTLTLEGPDAIAFAQAQFSSDVAALAEGHWQWSGWLDAQGRIRSFVQIARTGHDRLLVLLRGGNASALADGLRRFVFRSKVVMHIDDTSVIADDHALDAHTIDIAADKNIRIGMGDYSLRIGDARHGDTHEWRAHDIARGYPWLPDAALDRLLAPAISMERLHAVAFDKGCYPGQEIVARLHYRGGHKRHMHCVESSQALNAGDTLRIEDREGGVVLSCVHSANGMYRALVVLDDGLTADGRVEFGDTSLHIVQSFST</sequence>
<dbReference type="Gene3D" id="2.40.30.160">
    <property type="match status" value="1"/>
</dbReference>
<keyword evidence="1" id="KW-0809">Transit peptide</keyword>
<name>A0A4R3YWP6_9GAMM</name>
<reference evidence="2 3" key="1">
    <citation type="submission" date="2019-03" db="EMBL/GenBank/DDBJ databases">
        <title>Above-ground endophytic microbial communities from plants in different locations in the United States.</title>
        <authorList>
            <person name="Frank C."/>
        </authorList>
    </citation>
    <scope>NUCLEOTIDE SEQUENCE [LARGE SCALE GENOMIC DNA]</scope>
    <source>
        <strain evidence="2 3">LP_13_YM</strain>
    </source>
</reference>
<evidence type="ECO:0000256" key="1">
    <source>
        <dbReference type="ARBA" id="ARBA00022946"/>
    </source>
</evidence>
<keyword evidence="3" id="KW-1185">Reference proteome</keyword>
<dbReference type="OrthoDB" id="9796287at2"/>
<organism evidence="2 3">
    <name type="scientific">Luteibacter rhizovicinus</name>
    <dbReference type="NCBI Taxonomy" id="242606"/>
    <lineage>
        <taxon>Bacteria</taxon>
        <taxon>Pseudomonadati</taxon>
        <taxon>Pseudomonadota</taxon>
        <taxon>Gammaproteobacteria</taxon>
        <taxon>Lysobacterales</taxon>
        <taxon>Rhodanobacteraceae</taxon>
        <taxon>Luteibacter</taxon>
    </lineage>
</organism>
<dbReference type="NCBIfam" id="TIGR03317">
    <property type="entry name" value="ygfZ_signature"/>
    <property type="match status" value="1"/>
</dbReference>
<comment type="caution">
    <text evidence="2">The sequence shown here is derived from an EMBL/GenBank/DDBJ whole genome shotgun (WGS) entry which is preliminary data.</text>
</comment>
<dbReference type="PANTHER" id="PTHR22602:SF0">
    <property type="entry name" value="TRANSFERASE CAF17, MITOCHONDRIAL-RELATED"/>
    <property type="match status" value="1"/>
</dbReference>
<dbReference type="EMBL" id="SMCS01000001">
    <property type="protein sequence ID" value="TCV97557.1"/>
    <property type="molecule type" value="Genomic_DNA"/>
</dbReference>
<protein>
    <submittedName>
        <fullName evidence="2">Uncharacterized protein</fullName>
    </submittedName>
</protein>
<dbReference type="Proteomes" id="UP000295645">
    <property type="component" value="Unassembled WGS sequence"/>
</dbReference>
<gene>
    <name evidence="2" type="ORF">EC912_101574</name>
</gene>
<dbReference type="InterPro" id="IPR045179">
    <property type="entry name" value="YgfZ/GcvT"/>
</dbReference>
<evidence type="ECO:0000313" key="2">
    <source>
        <dbReference type="EMBL" id="TCV97557.1"/>
    </source>
</evidence>
<dbReference type="PANTHER" id="PTHR22602">
    <property type="entry name" value="TRANSFERASE CAF17, MITOCHONDRIAL-RELATED"/>
    <property type="match status" value="1"/>
</dbReference>
<dbReference type="InterPro" id="IPR017703">
    <property type="entry name" value="YgfZ/GCV_T_CS"/>
</dbReference>
<dbReference type="AlphaFoldDB" id="A0A4R3YWP6"/>